<keyword evidence="4" id="KW-1185">Reference proteome</keyword>
<dbReference type="InterPro" id="IPR001180">
    <property type="entry name" value="CNH_dom"/>
</dbReference>
<evidence type="ECO:0000313" key="3">
    <source>
        <dbReference type="EMBL" id="CBY08908.1"/>
    </source>
</evidence>
<dbReference type="OrthoDB" id="5919042at2759"/>
<organism evidence="3">
    <name type="scientific">Oikopleura dioica</name>
    <name type="common">Tunicate</name>
    <dbReference type="NCBI Taxonomy" id="34765"/>
    <lineage>
        <taxon>Eukaryota</taxon>
        <taxon>Metazoa</taxon>
        <taxon>Chordata</taxon>
        <taxon>Tunicata</taxon>
        <taxon>Appendicularia</taxon>
        <taxon>Copelata</taxon>
        <taxon>Oikopleuridae</taxon>
        <taxon>Oikopleura</taxon>
    </lineage>
</organism>
<feature type="domain" description="CNH" evidence="2">
    <location>
        <begin position="1224"/>
        <end position="1392"/>
    </location>
</feature>
<feature type="region of interest" description="Disordered" evidence="1">
    <location>
        <begin position="912"/>
        <end position="940"/>
    </location>
</feature>
<dbReference type="Pfam" id="PF00780">
    <property type="entry name" value="CNH"/>
    <property type="match status" value="1"/>
</dbReference>
<proteinExistence type="predicted"/>
<dbReference type="GO" id="GO:0007076">
    <property type="term" value="P:mitotic chromosome condensation"/>
    <property type="evidence" value="ECO:0007669"/>
    <property type="project" value="TreeGrafter"/>
</dbReference>
<dbReference type="GO" id="GO:0000785">
    <property type="term" value="C:chromatin"/>
    <property type="evidence" value="ECO:0007669"/>
    <property type="project" value="TreeGrafter"/>
</dbReference>
<accession>E4XAZ9</accession>
<dbReference type="GO" id="GO:0003682">
    <property type="term" value="F:chromatin binding"/>
    <property type="evidence" value="ECO:0007669"/>
    <property type="project" value="TreeGrafter"/>
</dbReference>
<dbReference type="GO" id="GO:0000796">
    <property type="term" value="C:condensin complex"/>
    <property type="evidence" value="ECO:0007669"/>
    <property type="project" value="TreeGrafter"/>
</dbReference>
<dbReference type="PANTHER" id="PTHR43941:SF1">
    <property type="entry name" value="STRUCTURAL MAINTENANCE OF CHROMOSOMES PROTEIN 2"/>
    <property type="match status" value="1"/>
</dbReference>
<reference evidence="3" key="1">
    <citation type="journal article" date="2010" name="Science">
        <title>Plasticity of animal genome architecture unmasked by rapid evolution of a pelagic tunicate.</title>
        <authorList>
            <person name="Denoeud F."/>
            <person name="Henriet S."/>
            <person name="Mungpakdee S."/>
            <person name="Aury J.M."/>
            <person name="Da Silva C."/>
            <person name="Brinkmann H."/>
            <person name="Mikhaleva J."/>
            <person name="Olsen L.C."/>
            <person name="Jubin C."/>
            <person name="Canestro C."/>
            <person name="Bouquet J.M."/>
            <person name="Danks G."/>
            <person name="Poulain J."/>
            <person name="Campsteijn C."/>
            <person name="Adamski M."/>
            <person name="Cross I."/>
            <person name="Yadetie F."/>
            <person name="Muffato M."/>
            <person name="Louis A."/>
            <person name="Butcher S."/>
            <person name="Tsagkogeorga G."/>
            <person name="Konrad A."/>
            <person name="Singh S."/>
            <person name="Jensen M.F."/>
            <person name="Cong E.H."/>
            <person name="Eikeseth-Otteraa H."/>
            <person name="Noel B."/>
            <person name="Anthouard V."/>
            <person name="Porcel B.M."/>
            <person name="Kachouri-Lafond R."/>
            <person name="Nishino A."/>
            <person name="Ugolini M."/>
            <person name="Chourrout P."/>
            <person name="Nishida H."/>
            <person name="Aasland R."/>
            <person name="Huzurbazar S."/>
            <person name="Westhof E."/>
            <person name="Delsuc F."/>
            <person name="Lehrach H."/>
            <person name="Reinhardt R."/>
            <person name="Weissenbach J."/>
            <person name="Roy S.W."/>
            <person name="Artiguenave F."/>
            <person name="Postlethwait J.H."/>
            <person name="Manak J.R."/>
            <person name="Thompson E.M."/>
            <person name="Jaillon O."/>
            <person name="Du Pasquier L."/>
            <person name="Boudinot P."/>
            <person name="Liberles D.A."/>
            <person name="Volff J.N."/>
            <person name="Philippe H."/>
            <person name="Lenhard B."/>
            <person name="Roest Crollius H."/>
            <person name="Wincker P."/>
            <person name="Chourrout D."/>
        </authorList>
    </citation>
    <scope>NUCLEOTIDE SEQUENCE [LARGE SCALE GENOMIC DNA]</scope>
</reference>
<dbReference type="PANTHER" id="PTHR43941">
    <property type="entry name" value="STRUCTURAL MAINTENANCE OF CHROMOSOMES PROTEIN 2"/>
    <property type="match status" value="1"/>
</dbReference>
<dbReference type="GO" id="GO:0000793">
    <property type="term" value="C:condensed chromosome"/>
    <property type="evidence" value="ECO:0007669"/>
    <property type="project" value="TreeGrafter"/>
</dbReference>
<sequence length="1493" mass="174014">MSDSERDKLIESICRLKAERDQLRRKEEKWAQERERVKKGMREMVDKEIAKRADVKRKYETRISQLLETIEAEKENFSGKQTEFSNYQRKLREQSLELEQTTNDKNQLNRQISQLQDEINDHEQNLRNFQTLQKDYKSLENRNIRLQSKLDEINSIKQERDELAQNLLVSEADARSKRDQLEKIRAEHEFAKTKCAKMKSEYDEVIKRERANVENRSDAVIREYEQQINDLENTIDEQNRDLKQLQAQVRQISKESDEYQSQLTIANEKIRTLEWDYKQTKKELDSMKRAQSNQAQDLEHKISEIEDERDVLKANLNAKTSELGQLKTILTNTEDDRDEIVRQLSALREEHSHLRREHDSRQKKEFESVAGQKVRVEELKIENQRLNRDINSLSQQLEDKSQDLSDLKLTCDEKQSQVENLQDRLRNAEENQRQRALEETRIDQNREADRLQGQLDLKNADLRRAIEQESRLQSKLDSLQSDYDLLFSQVEDKDTELENIRSQMVSLEAERDDLLLTISQQDASRKSDDADVKKEARRELESTRREFKNEKDALRRDISQLERQIVRLKENHRKLESDHAEERDECQRLRQELLRANDDSGNVQAKTDQISALKIKMRVLEQEKASLMEAVDNLEDEVTEKETEVQKLEHELRLGEKERKNFEKVVIEERARAEAVEAEFNVRNRQTNDDDLKIETLEEEIEQIERRNAREREKLVQENQLLSAQNKDLNKKLRRKDEEIDQIFEAEDERVGRIQESDQQVVELMRKLKKERAERHLIEQEFKKYEREQLESVRAMKLDQATSMQHFKETKKLQKEIDQLTGQILAEREKNNQFKHENADLKIDQERNRQINHQQAKLIEMLQNQNEALTPKKLKKKNKALTPNYAPPPLYKDLEKQIDQLRVENSKLKSKLYGSNTDLDKMPTKSKLAKSREASPSKPPRTFAEKINIRKSISPMDPFPASYVGLCAVSSLPVYIGDMIVKKAGLIAHERFSNEFTFLISNSKKAKKNKNMSGNLLYLYRGEWARAISRVEGTTLIIAGDNFEQHIDLKSNIALHGAVCFDHVKFMAEVDHEFCFGIEHIPATFGRKYRPEMEYFCALNLSDKQNWFEALKEIVNSPPSLPANDHNKFDVQKVHSFQDKIPDICCSTQIDGYTLIGSTENLLATDGKTFVVASKIPIVELQAFEDLVFGIGYKERYPVFFYADGVRSLIRSKVQLTFNRITKEKCHVIKAGRYLGKYALAAAFNKTIKIFQFSKQHALDKEYEVLEVIRMKLDSAPSSLAFSSSSLICGTDRIVEIDFHKQSVEPYLADAELRKTHQEKPIDMFALYDGGKERHLICGQHGGYLVDNCGRIVQRINWSSLPLDFKYSAPYIFVSHMFGIELVKIGIGQVSQPTILSSFRPRLLGVAREGQLILLSRPYGEKRSASATVKILTGTEEIEYDEAISGPSSLNSNIGLAYKPSRACRNTSPMIEPRYDLQNETESSGMMEYSVYR</sequence>
<name>E4XAZ9_OIKDI</name>
<feature type="region of interest" description="Disordered" evidence="1">
    <location>
        <begin position="520"/>
        <end position="545"/>
    </location>
</feature>
<dbReference type="EMBL" id="FN653033">
    <property type="protein sequence ID" value="CBY08908.1"/>
    <property type="molecule type" value="Genomic_DNA"/>
</dbReference>
<evidence type="ECO:0000313" key="4">
    <source>
        <dbReference type="Proteomes" id="UP000001307"/>
    </source>
</evidence>
<dbReference type="Gene3D" id="1.10.287.1490">
    <property type="match status" value="2"/>
</dbReference>
<feature type="compositionally biased region" description="Basic and acidic residues" evidence="1">
    <location>
        <begin position="523"/>
        <end position="545"/>
    </location>
</feature>
<dbReference type="InParanoid" id="E4XAZ9"/>
<dbReference type="Proteomes" id="UP000001307">
    <property type="component" value="Unassembled WGS sequence"/>
</dbReference>
<protein>
    <recommendedName>
        <fullName evidence="2">CNH domain-containing protein</fullName>
    </recommendedName>
</protein>
<gene>
    <name evidence="3" type="ORF">GSOID_T00005750001</name>
</gene>
<evidence type="ECO:0000259" key="2">
    <source>
        <dbReference type="Pfam" id="PF00780"/>
    </source>
</evidence>
<evidence type="ECO:0000256" key="1">
    <source>
        <dbReference type="SAM" id="MobiDB-lite"/>
    </source>
</evidence>